<comment type="caution">
    <text evidence="3">The sequence shown here is derived from an EMBL/GenBank/DDBJ whole genome shotgun (WGS) entry which is preliminary data.</text>
</comment>
<evidence type="ECO:0000256" key="1">
    <source>
        <dbReference type="ARBA" id="ARBA00023239"/>
    </source>
</evidence>
<dbReference type="EMBL" id="NPOA01000013">
    <property type="protein sequence ID" value="PAV28349.1"/>
    <property type="molecule type" value="Genomic_DNA"/>
</dbReference>
<dbReference type="PANTHER" id="PTHR30536">
    <property type="entry name" value="ALTRONATE/GALACTARATE DEHYDRATASE"/>
    <property type="match status" value="1"/>
</dbReference>
<reference evidence="3 4" key="1">
    <citation type="submission" date="2017-08" db="EMBL/GenBank/DDBJ databases">
        <title>Virgibacillus indicus sp. nov. and Virgibacillus profoundi sp. nov, two moderately halophilic bacteria isolated from marine sediment by using the Microfluidic Streak Plate.</title>
        <authorList>
            <person name="Xu B."/>
            <person name="Hu B."/>
            <person name="Wang J."/>
            <person name="Zhu Y."/>
            <person name="Huang L."/>
            <person name="Du W."/>
            <person name="Huang Y."/>
        </authorList>
    </citation>
    <scope>NUCLEOTIDE SEQUENCE [LARGE SCALE GENOMIC DNA]</scope>
    <source>
        <strain evidence="3 4">IO3-P3-H5</strain>
    </source>
</reference>
<dbReference type="CDD" id="cd11613">
    <property type="entry name" value="SAF_AH_GD"/>
    <property type="match status" value="1"/>
</dbReference>
<dbReference type="InterPro" id="IPR044144">
    <property type="entry name" value="SAF_UxaA/GarD"/>
</dbReference>
<dbReference type="AlphaFoldDB" id="A0A2A2I9E5"/>
<dbReference type="Gene3D" id="2.30.130.110">
    <property type="match status" value="1"/>
</dbReference>
<dbReference type="PANTHER" id="PTHR30536:SF5">
    <property type="entry name" value="ALTRONATE DEHYDRATASE"/>
    <property type="match status" value="1"/>
</dbReference>
<evidence type="ECO:0000313" key="3">
    <source>
        <dbReference type="EMBL" id="PAV28349.1"/>
    </source>
</evidence>
<dbReference type="SMART" id="SM00858">
    <property type="entry name" value="SAF"/>
    <property type="match status" value="1"/>
</dbReference>
<dbReference type="GO" id="GO:0019698">
    <property type="term" value="P:D-galacturonate catabolic process"/>
    <property type="evidence" value="ECO:0007669"/>
    <property type="project" value="TreeGrafter"/>
</dbReference>
<dbReference type="InterPro" id="IPR052172">
    <property type="entry name" value="UxaA_altronate/galactarate_dh"/>
</dbReference>
<gene>
    <name evidence="3" type="ORF">CIL05_17085</name>
</gene>
<feature type="domain" description="SAF" evidence="2">
    <location>
        <begin position="12"/>
        <end position="87"/>
    </location>
</feature>
<dbReference type="InterPro" id="IPR013974">
    <property type="entry name" value="SAF"/>
</dbReference>
<proteinExistence type="predicted"/>
<dbReference type="GO" id="GO:0016829">
    <property type="term" value="F:lyase activity"/>
    <property type="evidence" value="ECO:0007669"/>
    <property type="project" value="UniProtKB-KW"/>
</dbReference>
<protein>
    <recommendedName>
        <fullName evidence="2">SAF domain-containing protein</fullName>
    </recommendedName>
</protein>
<dbReference type="Pfam" id="PF08666">
    <property type="entry name" value="SAF"/>
    <property type="match status" value="1"/>
</dbReference>
<keyword evidence="4" id="KW-1185">Reference proteome</keyword>
<evidence type="ECO:0000259" key="2">
    <source>
        <dbReference type="SMART" id="SM00858"/>
    </source>
</evidence>
<dbReference type="RefSeq" id="WP_095656765.1">
    <property type="nucleotide sequence ID" value="NZ_NPOA01000013.1"/>
</dbReference>
<sequence length="98" mass="10710">MKKTAIQITQIDQVATSAVDLAPGDTVLITGNQQLISIKVKEKIPSGHKIAIKDIAEGGEIYKYGEVIGEATEAIHAGHWVHVHNCWGKKGRRLKEEV</sequence>
<dbReference type="OrthoDB" id="9804574at2"/>
<accession>A0A2A2I9E5</accession>
<organism evidence="3 4">
    <name type="scientific">Virgibacillus profundi</name>
    <dbReference type="NCBI Taxonomy" id="2024555"/>
    <lineage>
        <taxon>Bacteria</taxon>
        <taxon>Bacillati</taxon>
        <taxon>Bacillota</taxon>
        <taxon>Bacilli</taxon>
        <taxon>Bacillales</taxon>
        <taxon>Bacillaceae</taxon>
        <taxon>Virgibacillus</taxon>
    </lineage>
</organism>
<name>A0A2A2I9E5_9BACI</name>
<keyword evidence="1" id="KW-0456">Lyase</keyword>
<evidence type="ECO:0000313" key="4">
    <source>
        <dbReference type="Proteomes" id="UP000218887"/>
    </source>
</evidence>
<dbReference type="Proteomes" id="UP000218887">
    <property type="component" value="Unassembled WGS sequence"/>
</dbReference>